<gene>
    <name evidence="1" type="ORF">R1flu_021288</name>
</gene>
<proteinExistence type="predicted"/>
<evidence type="ECO:0008006" key="3">
    <source>
        <dbReference type="Google" id="ProtNLM"/>
    </source>
</evidence>
<accession>A0ABD1ZNX6</accession>
<evidence type="ECO:0000313" key="1">
    <source>
        <dbReference type="EMBL" id="KAL2653160.1"/>
    </source>
</evidence>
<comment type="caution">
    <text evidence="1">The sequence shown here is derived from an EMBL/GenBank/DDBJ whole genome shotgun (WGS) entry which is preliminary data.</text>
</comment>
<dbReference type="EMBL" id="JBHFFA010000001">
    <property type="protein sequence ID" value="KAL2653160.1"/>
    <property type="molecule type" value="Genomic_DNA"/>
</dbReference>
<dbReference type="AlphaFoldDB" id="A0ABD1ZNX6"/>
<sequence length="68" mass="7906">MRYRSRIVLGAGLDFEQGQPDLIAKLPVDFMNLSNQYAPGQAQYKTFLLFSCVFRYRSIIRSDLLHVH</sequence>
<evidence type="ECO:0000313" key="2">
    <source>
        <dbReference type="Proteomes" id="UP001605036"/>
    </source>
</evidence>
<organism evidence="1 2">
    <name type="scientific">Riccia fluitans</name>
    <dbReference type="NCBI Taxonomy" id="41844"/>
    <lineage>
        <taxon>Eukaryota</taxon>
        <taxon>Viridiplantae</taxon>
        <taxon>Streptophyta</taxon>
        <taxon>Embryophyta</taxon>
        <taxon>Marchantiophyta</taxon>
        <taxon>Marchantiopsida</taxon>
        <taxon>Marchantiidae</taxon>
        <taxon>Marchantiales</taxon>
        <taxon>Ricciaceae</taxon>
        <taxon>Riccia</taxon>
    </lineage>
</organism>
<dbReference type="Proteomes" id="UP001605036">
    <property type="component" value="Unassembled WGS sequence"/>
</dbReference>
<name>A0ABD1ZNX6_9MARC</name>
<keyword evidence="2" id="KW-1185">Reference proteome</keyword>
<reference evidence="1 2" key="1">
    <citation type="submission" date="2024-09" db="EMBL/GenBank/DDBJ databases">
        <title>Chromosome-scale assembly of Riccia fluitans.</title>
        <authorList>
            <person name="Paukszto L."/>
            <person name="Sawicki J."/>
            <person name="Karawczyk K."/>
            <person name="Piernik-Szablinska J."/>
            <person name="Szczecinska M."/>
            <person name="Mazdziarz M."/>
        </authorList>
    </citation>
    <scope>NUCLEOTIDE SEQUENCE [LARGE SCALE GENOMIC DNA]</scope>
    <source>
        <strain evidence="1">Rf_01</strain>
        <tissue evidence="1">Aerial parts of the thallus</tissue>
    </source>
</reference>
<protein>
    <recommendedName>
        <fullName evidence="3">Arginase</fullName>
    </recommendedName>
</protein>